<protein>
    <submittedName>
        <fullName evidence="1">Uncharacterized protein</fullName>
    </submittedName>
</protein>
<organism evidence="1">
    <name type="scientific">Arion vulgaris</name>
    <dbReference type="NCBI Taxonomy" id="1028688"/>
    <lineage>
        <taxon>Eukaryota</taxon>
        <taxon>Metazoa</taxon>
        <taxon>Spiralia</taxon>
        <taxon>Lophotrochozoa</taxon>
        <taxon>Mollusca</taxon>
        <taxon>Gastropoda</taxon>
        <taxon>Heterobranchia</taxon>
        <taxon>Euthyneura</taxon>
        <taxon>Panpulmonata</taxon>
        <taxon>Eupulmonata</taxon>
        <taxon>Stylommatophora</taxon>
        <taxon>Helicina</taxon>
        <taxon>Arionoidea</taxon>
        <taxon>Arionidae</taxon>
        <taxon>Arion</taxon>
    </lineage>
</organism>
<dbReference type="EMBL" id="HACG01035769">
    <property type="protein sequence ID" value="CEK82634.1"/>
    <property type="molecule type" value="Transcribed_RNA"/>
</dbReference>
<evidence type="ECO:0000313" key="1">
    <source>
        <dbReference type="EMBL" id="CEK82634.1"/>
    </source>
</evidence>
<gene>
    <name evidence="1" type="primary">ORF132637</name>
</gene>
<sequence>MHFCSHPCHIDCLSFFSSIKHECFHPKSTRSNTILYCLHIPELSVKSASRDTINQATHKDSRICGSAQMKMIKHI</sequence>
<proteinExistence type="predicted"/>
<reference evidence="1" key="1">
    <citation type="submission" date="2014-12" db="EMBL/GenBank/DDBJ databases">
        <title>Insight into the proteome of Arion vulgaris.</title>
        <authorList>
            <person name="Aradska J."/>
            <person name="Bulat T."/>
            <person name="Smidak R."/>
            <person name="Sarate P."/>
            <person name="Gangsoo J."/>
            <person name="Sialana F."/>
            <person name="Bilban M."/>
            <person name="Lubec G."/>
        </authorList>
    </citation>
    <scope>NUCLEOTIDE SEQUENCE</scope>
    <source>
        <tissue evidence="1">Skin</tissue>
    </source>
</reference>
<dbReference type="AlphaFoldDB" id="A0A0B7ANL5"/>
<name>A0A0B7ANL5_9EUPU</name>
<accession>A0A0B7ANL5</accession>